<feature type="transmembrane region" description="Helical" evidence="1">
    <location>
        <begin position="79"/>
        <end position="98"/>
    </location>
</feature>
<name>A0ABY1PEC8_9BACT</name>
<feature type="transmembrane region" description="Helical" evidence="1">
    <location>
        <begin position="54"/>
        <end position="72"/>
    </location>
</feature>
<protein>
    <recommendedName>
        <fullName evidence="4">DUF3995 domain-containing protein</fullName>
    </recommendedName>
</protein>
<keyword evidence="1" id="KW-1133">Transmembrane helix</keyword>
<evidence type="ECO:0000313" key="3">
    <source>
        <dbReference type="Proteomes" id="UP001157915"/>
    </source>
</evidence>
<sequence>MKSTLAILLIVIFSILALIHFYWASGGVWGFESVIPTNEQGQQMLSPQTFDSIIVGSGLTLFAAFYWITFISANRKLPFWVRIIGLWAVPLIFGLRALGDFKYIGFFKQIKSSEFAKTDTLFFSPLCLIIAIVGFKLLYKSRQISRKTSSI</sequence>
<dbReference type="EMBL" id="FXUA01000007">
    <property type="protein sequence ID" value="SMP31078.1"/>
    <property type="molecule type" value="Genomic_DNA"/>
</dbReference>
<evidence type="ECO:0000313" key="2">
    <source>
        <dbReference type="EMBL" id="SMP31078.1"/>
    </source>
</evidence>
<dbReference type="RefSeq" id="WP_283414073.1">
    <property type="nucleotide sequence ID" value="NZ_FXUA01000007.1"/>
</dbReference>
<gene>
    <name evidence="2" type="ORF">SAMN06265367_10727</name>
</gene>
<feature type="transmembrane region" description="Helical" evidence="1">
    <location>
        <begin position="121"/>
        <end position="139"/>
    </location>
</feature>
<comment type="caution">
    <text evidence="2">The sequence shown here is derived from an EMBL/GenBank/DDBJ whole genome shotgun (WGS) entry which is preliminary data.</text>
</comment>
<keyword evidence="3" id="KW-1185">Reference proteome</keyword>
<keyword evidence="1" id="KW-0472">Membrane</keyword>
<keyword evidence="1" id="KW-0812">Transmembrane</keyword>
<reference evidence="2 3" key="1">
    <citation type="submission" date="2017-05" db="EMBL/GenBank/DDBJ databases">
        <authorList>
            <person name="Varghese N."/>
            <person name="Submissions S."/>
        </authorList>
    </citation>
    <scope>NUCLEOTIDE SEQUENCE [LARGE SCALE GENOMIC DNA]</scope>
    <source>
        <strain evidence="2 3">DSM 15360</strain>
    </source>
</reference>
<dbReference type="InterPro" id="IPR025058">
    <property type="entry name" value="DUF3995"/>
</dbReference>
<evidence type="ECO:0008006" key="4">
    <source>
        <dbReference type="Google" id="ProtNLM"/>
    </source>
</evidence>
<dbReference type="Proteomes" id="UP001157915">
    <property type="component" value="Unassembled WGS sequence"/>
</dbReference>
<organism evidence="2 3">
    <name type="scientific">Algoriphagus winogradskyi</name>
    <dbReference type="NCBI Taxonomy" id="237017"/>
    <lineage>
        <taxon>Bacteria</taxon>
        <taxon>Pseudomonadati</taxon>
        <taxon>Bacteroidota</taxon>
        <taxon>Cytophagia</taxon>
        <taxon>Cytophagales</taxon>
        <taxon>Cyclobacteriaceae</taxon>
        <taxon>Algoriphagus</taxon>
    </lineage>
</organism>
<accession>A0ABY1PEC8</accession>
<proteinExistence type="predicted"/>
<dbReference type="Pfam" id="PF13160">
    <property type="entry name" value="DUF3995"/>
    <property type="match status" value="1"/>
</dbReference>
<evidence type="ECO:0000256" key="1">
    <source>
        <dbReference type="SAM" id="Phobius"/>
    </source>
</evidence>